<feature type="coiled-coil region" evidence="11">
    <location>
        <begin position="223"/>
        <end position="250"/>
    </location>
</feature>
<keyword evidence="6 12" id="KW-0812">Transmembrane</keyword>
<comment type="subcellular location">
    <subcellularLocation>
        <location evidence="2">Membrane</location>
    </subcellularLocation>
</comment>
<dbReference type="SUPFAM" id="SSF55874">
    <property type="entry name" value="ATPase domain of HSP90 chaperone/DNA topoisomerase II/histidine kinase"/>
    <property type="match status" value="1"/>
</dbReference>
<evidence type="ECO:0000259" key="14">
    <source>
        <dbReference type="PROSITE" id="PS50885"/>
    </source>
</evidence>
<dbReference type="SUPFAM" id="SSF47384">
    <property type="entry name" value="Homodimeric domain of signal transducing histidine kinase"/>
    <property type="match status" value="1"/>
</dbReference>
<gene>
    <name evidence="15" type="ORF">FYJ91_05790</name>
</gene>
<dbReference type="SUPFAM" id="SSF158472">
    <property type="entry name" value="HAMP domain-like"/>
    <property type="match status" value="1"/>
</dbReference>
<evidence type="ECO:0000313" key="15">
    <source>
        <dbReference type="EMBL" id="TZG27140.1"/>
    </source>
</evidence>
<dbReference type="GO" id="GO:0005886">
    <property type="term" value="C:plasma membrane"/>
    <property type="evidence" value="ECO:0007669"/>
    <property type="project" value="TreeGrafter"/>
</dbReference>
<organism evidence="15 16">
    <name type="scientific">Sphingomonas montanisoli</name>
    <dbReference type="NCBI Taxonomy" id="2606412"/>
    <lineage>
        <taxon>Bacteria</taxon>
        <taxon>Pseudomonadati</taxon>
        <taxon>Pseudomonadota</taxon>
        <taxon>Alphaproteobacteria</taxon>
        <taxon>Sphingomonadales</taxon>
        <taxon>Sphingomonadaceae</taxon>
        <taxon>Sphingomonas</taxon>
    </lineage>
</organism>
<evidence type="ECO:0000256" key="1">
    <source>
        <dbReference type="ARBA" id="ARBA00000085"/>
    </source>
</evidence>
<keyword evidence="4" id="KW-0597">Phosphoprotein</keyword>
<dbReference type="Gene3D" id="3.30.565.10">
    <property type="entry name" value="Histidine kinase-like ATPase, C-terminal domain"/>
    <property type="match status" value="1"/>
</dbReference>
<dbReference type="InterPro" id="IPR003594">
    <property type="entry name" value="HATPase_dom"/>
</dbReference>
<dbReference type="GO" id="GO:0000155">
    <property type="term" value="F:phosphorelay sensor kinase activity"/>
    <property type="evidence" value="ECO:0007669"/>
    <property type="project" value="InterPro"/>
</dbReference>
<feature type="transmembrane region" description="Helical" evidence="12">
    <location>
        <begin position="165"/>
        <end position="187"/>
    </location>
</feature>
<dbReference type="EC" id="2.7.13.3" evidence="3"/>
<feature type="transmembrane region" description="Helical" evidence="12">
    <location>
        <begin position="12"/>
        <end position="34"/>
    </location>
</feature>
<keyword evidence="7" id="KW-0418">Kinase</keyword>
<evidence type="ECO:0000256" key="8">
    <source>
        <dbReference type="ARBA" id="ARBA00022989"/>
    </source>
</evidence>
<evidence type="ECO:0000256" key="10">
    <source>
        <dbReference type="ARBA" id="ARBA00023136"/>
    </source>
</evidence>
<evidence type="ECO:0000256" key="4">
    <source>
        <dbReference type="ARBA" id="ARBA00022553"/>
    </source>
</evidence>
<protein>
    <recommendedName>
        <fullName evidence="3">histidine kinase</fullName>
        <ecNumber evidence="3">2.7.13.3</ecNumber>
    </recommendedName>
</protein>
<evidence type="ECO:0000313" key="16">
    <source>
        <dbReference type="Proteomes" id="UP000322077"/>
    </source>
</evidence>
<evidence type="ECO:0000256" key="2">
    <source>
        <dbReference type="ARBA" id="ARBA00004370"/>
    </source>
</evidence>
<proteinExistence type="predicted"/>
<dbReference type="EMBL" id="VTOU01000002">
    <property type="protein sequence ID" value="TZG27140.1"/>
    <property type="molecule type" value="Genomic_DNA"/>
</dbReference>
<evidence type="ECO:0000256" key="5">
    <source>
        <dbReference type="ARBA" id="ARBA00022679"/>
    </source>
</evidence>
<dbReference type="SMART" id="SM00388">
    <property type="entry name" value="HisKA"/>
    <property type="match status" value="1"/>
</dbReference>
<sequence>MKLSLPFRSVRGLSMTVAAISSLVVVLIGAATVYTSHEEIEAQIDHRLELEMEALVDFRRTHSLDELATLVRARDGVTAGNTGYLADVDGAQRIMGYALTDKSGHRIAGSLVAHMPVDGWMEFLPIRRPDGSRGFAQALTHSLPDGSRLVVAGDRLALDKTDDRIITIFLIGLAAILLTSVVAAIALGRLVERRLSAISSTAQGIIDGDWSRRVPLDRSGSEFDRLSQILNDMLDRVEALMRNLRQVSSDIAHDMRTPLTRVRQQMDELLRREDRADTADALRRMIADTEILLDLFAGLLGVTEIEGFGARKRFRPVRLDEVIEDIADTYRPAFHDDDRYVELRLCPATVHGDAQLLMRAFVNLFENVLTHAGPRAGIFIDMDLTADMAIVRISDDGIGIPPEKSEAIFERLSRLEPSRGVPGHGLGLAIVRAVALAHRGSADVDRVGRGLTIRLAIPLAHSPLDEGDKDR</sequence>
<dbReference type="RefSeq" id="WP_149521359.1">
    <property type="nucleotide sequence ID" value="NZ_VTOU01000002.1"/>
</dbReference>
<dbReference type="InterPro" id="IPR036890">
    <property type="entry name" value="HATPase_C_sf"/>
</dbReference>
<dbReference type="PANTHER" id="PTHR45436">
    <property type="entry name" value="SENSOR HISTIDINE KINASE YKOH"/>
    <property type="match status" value="1"/>
</dbReference>
<dbReference type="Pfam" id="PF00512">
    <property type="entry name" value="HisKA"/>
    <property type="match status" value="1"/>
</dbReference>
<dbReference type="InterPro" id="IPR004358">
    <property type="entry name" value="Sig_transdc_His_kin-like_C"/>
</dbReference>
<feature type="domain" description="HAMP" evidence="14">
    <location>
        <begin position="189"/>
        <end position="242"/>
    </location>
</feature>
<dbReference type="Gene3D" id="1.10.287.130">
    <property type="match status" value="1"/>
</dbReference>
<reference evidence="15 16" key="1">
    <citation type="submission" date="2019-08" db="EMBL/GenBank/DDBJ databases">
        <authorList>
            <person name="Wang G."/>
            <person name="Xu Z."/>
        </authorList>
    </citation>
    <scope>NUCLEOTIDE SEQUENCE [LARGE SCALE GENOMIC DNA]</scope>
    <source>
        <strain evidence="15 16">ZX</strain>
    </source>
</reference>
<evidence type="ECO:0000256" key="7">
    <source>
        <dbReference type="ARBA" id="ARBA00022777"/>
    </source>
</evidence>
<evidence type="ECO:0000259" key="13">
    <source>
        <dbReference type="PROSITE" id="PS50109"/>
    </source>
</evidence>
<evidence type="ECO:0000256" key="9">
    <source>
        <dbReference type="ARBA" id="ARBA00023012"/>
    </source>
</evidence>
<keyword evidence="5" id="KW-0808">Transferase</keyword>
<keyword evidence="16" id="KW-1185">Reference proteome</keyword>
<dbReference type="PROSITE" id="PS50885">
    <property type="entry name" value="HAMP"/>
    <property type="match status" value="1"/>
</dbReference>
<keyword evidence="9" id="KW-0902">Two-component regulatory system</keyword>
<evidence type="ECO:0000256" key="6">
    <source>
        <dbReference type="ARBA" id="ARBA00022692"/>
    </source>
</evidence>
<dbReference type="PROSITE" id="PS50109">
    <property type="entry name" value="HIS_KIN"/>
    <property type="match status" value="1"/>
</dbReference>
<dbReference type="InterPro" id="IPR005467">
    <property type="entry name" value="His_kinase_dom"/>
</dbReference>
<dbReference type="Gene3D" id="6.10.340.10">
    <property type="match status" value="1"/>
</dbReference>
<accession>A0A5D9C7U3</accession>
<dbReference type="CDD" id="cd06225">
    <property type="entry name" value="HAMP"/>
    <property type="match status" value="1"/>
</dbReference>
<evidence type="ECO:0000256" key="3">
    <source>
        <dbReference type="ARBA" id="ARBA00012438"/>
    </source>
</evidence>
<evidence type="ECO:0000256" key="12">
    <source>
        <dbReference type="SAM" id="Phobius"/>
    </source>
</evidence>
<dbReference type="Pfam" id="PF02518">
    <property type="entry name" value="HATPase_c"/>
    <property type="match status" value="1"/>
</dbReference>
<dbReference type="CDD" id="cd00075">
    <property type="entry name" value="HATPase"/>
    <property type="match status" value="1"/>
</dbReference>
<name>A0A5D9C7U3_9SPHN</name>
<dbReference type="SMART" id="SM00387">
    <property type="entry name" value="HATPase_c"/>
    <property type="match status" value="1"/>
</dbReference>
<dbReference type="CDD" id="cd00082">
    <property type="entry name" value="HisKA"/>
    <property type="match status" value="1"/>
</dbReference>
<evidence type="ECO:0000256" key="11">
    <source>
        <dbReference type="SAM" id="Coils"/>
    </source>
</evidence>
<keyword evidence="8 12" id="KW-1133">Transmembrane helix</keyword>
<dbReference type="InterPro" id="IPR003661">
    <property type="entry name" value="HisK_dim/P_dom"/>
</dbReference>
<feature type="domain" description="Histidine kinase" evidence="13">
    <location>
        <begin position="250"/>
        <end position="461"/>
    </location>
</feature>
<dbReference type="PANTHER" id="PTHR45436:SF8">
    <property type="entry name" value="HISTIDINE KINASE"/>
    <property type="match status" value="1"/>
</dbReference>
<dbReference type="SMART" id="SM00304">
    <property type="entry name" value="HAMP"/>
    <property type="match status" value="1"/>
</dbReference>
<dbReference type="AlphaFoldDB" id="A0A5D9C7U3"/>
<dbReference type="PRINTS" id="PR00344">
    <property type="entry name" value="BCTRLSENSOR"/>
</dbReference>
<dbReference type="Proteomes" id="UP000322077">
    <property type="component" value="Unassembled WGS sequence"/>
</dbReference>
<keyword evidence="10 12" id="KW-0472">Membrane</keyword>
<dbReference type="InterPro" id="IPR036097">
    <property type="entry name" value="HisK_dim/P_sf"/>
</dbReference>
<comment type="catalytic activity">
    <reaction evidence="1">
        <text>ATP + protein L-histidine = ADP + protein N-phospho-L-histidine.</text>
        <dbReference type="EC" id="2.7.13.3"/>
    </reaction>
</comment>
<keyword evidence="11" id="KW-0175">Coiled coil</keyword>
<comment type="caution">
    <text evidence="15">The sequence shown here is derived from an EMBL/GenBank/DDBJ whole genome shotgun (WGS) entry which is preliminary data.</text>
</comment>
<dbReference type="InterPro" id="IPR003660">
    <property type="entry name" value="HAMP_dom"/>
</dbReference>
<dbReference type="InterPro" id="IPR050428">
    <property type="entry name" value="TCS_sensor_his_kinase"/>
</dbReference>